<dbReference type="Proteomes" id="UP000235371">
    <property type="component" value="Unassembled WGS sequence"/>
</dbReference>
<dbReference type="AlphaFoldDB" id="A0A2J6SV81"/>
<evidence type="ECO:0000313" key="2">
    <source>
        <dbReference type="EMBL" id="PMD54678.1"/>
    </source>
</evidence>
<evidence type="ECO:0000256" key="1">
    <source>
        <dbReference type="SAM" id="MobiDB-lite"/>
    </source>
</evidence>
<feature type="compositionally biased region" description="Basic and acidic residues" evidence="1">
    <location>
        <begin position="54"/>
        <end position="63"/>
    </location>
</feature>
<feature type="compositionally biased region" description="Basic and acidic residues" evidence="1">
    <location>
        <begin position="71"/>
        <end position="80"/>
    </location>
</feature>
<reference evidence="2 3" key="1">
    <citation type="submission" date="2016-04" db="EMBL/GenBank/DDBJ databases">
        <title>A degradative enzymes factory behind the ericoid mycorrhizal symbiosis.</title>
        <authorList>
            <consortium name="DOE Joint Genome Institute"/>
            <person name="Martino E."/>
            <person name="Morin E."/>
            <person name="Grelet G."/>
            <person name="Kuo A."/>
            <person name="Kohler A."/>
            <person name="Daghino S."/>
            <person name="Barry K."/>
            <person name="Choi C."/>
            <person name="Cichocki N."/>
            <person name="Clum A."/>
            <person name="Copeland A."/>
            <person name="Hainaut M."/>
            <person name="Haridas S."/>
            <person name="Labutti K."/>
            <person name="Lindquist E."/>
            <person name="Lipzen A."/>
            <person name="Khouja H.-R."/>
            <person name="Murat C."/>
            <person name="Ohm R."/>
            <person name="Olson A."/>
            <person name="Spatafora J."/>
            <person name="Veneault-Fourrey C."/>
            <person name="Henrissat B."/>
            <person name="Grigoriev I."/>
            <person name="Martin F."/>
            <person name="Perotto S."/>
        </authorList>
    </citation>
    <scope>NUCLEOTIDE SEQUENCE [LARGE SCALE GENOMIC DNA]</scope>
    <source>
        <strain evidence="2 3">E</strain>
    </source>
</reference>
<protein>
    <submittedName>
        <fullName evidence="2">Uncharacterized protein</fullName>
    </submittedName>
</protein>
<proteinExistence type="predicted"/>
<feature type="region of interest" description="Disordered" evidence="1">
    <location>
        <begin position="43"/>
        <end position="80"/>
    </location>
</feature>
<gene>
    <name evidence="2" type="ORF">K444DRAFT_618039</name>
</gene>
<accession>A0A2J6SV81</accession>
<keyword evidence="3" id="KW-1185">Reference proteome</keyword>
<organism evidence="2 3">
    <name type="scientific">Hyaloscypha bicolor E</name>
    <dbReference type="NCBI Taxonomy" id="1095630"/>
    <lineage>
        <taxon>Eukaryota</taxon>
        <taxon>Fungi</taxon>
        <taxon>Dikarya</taxon>
        <taxon>Ascomycota</taxon>
        <taxon>Pezizomycotina</taxon>
        <taxon>Leotiomycetes</taxon>
        <taxon>Helotiales</taxon>
        <taxon>Hyaloscyphaceae</taxon>
        <taxon>Hyaloscypha</taxon>
        <taxon>Hyaloscypha bicolor</taxon>
    </lineage>
</organism>
<sequence>MTFVQAMSHIPRCCKHEHEHPYHPQITIKTGAYPRGIRASNIEIRTGPHGPSPRPDHNGREFHAAPPGSKDSGHSIIDKF</sequence>
<name>A0A2J6SV81_9HELO</name>
<dbReference type="InParanoid" id="A0A2J6SV81"/>
<dbReference type="GeneID" id="36589320"/>
<evidence type="ECO:0000313" key="3">
    <source>
        <dbReference type="Proteomes" id="UP000235371"/>
    </source>
</evidence>
<dbReference type="EMBL" id="KZ613859">
    <property type="protein sequence ID" value="PMD54678.1"/>
    <property type="molecule type" value="Genomic_DNA"/>
</dbReference>
<dbReference type="RefSeq" id="XP_024731582.1">
    <property type="nucleotide sequence ID" value="XM_024881243.1"/>
</dbReference>